<evidence type="ECO:0000313" key="1">
    <source>
        <dbReference type="EMBL" id="SFZ95283.1"/>
    </source>
</evidence>
<dbReference type="EMBL" id="FPKW01000009">
    <property type="protein sequence ID" value="SFZ95283.1"/>
    <property type="molecule type" value="Genomic_DNA"/>
</dbReference>
<proteinExistence type="predicted"/>
<evidence type="ECO:0000313" key="2">
    <source>
        <dbReference type="Proteomes" id="UP000182034"/>
    </source>
</evidence>
<dbReference type="RefSeq" id="WP_072410479.1">
    <property type="nucleotide sequence ID" value="NZ_FPKW01000009.1"/>
</dbReference>
<dbReference type="OrthoDB" id="2084131at2"/>
<dbReference type="Proteomes" id="UP000182034">
    <property type="component" value="Unassembled WGS sequence"/>
</dbReference>
<reference evidence="2" key="1">
    <citation type="submission" date="2016-10" db="EMBL/GenBank/DDBJ databases">
        <authorList>
            <person name="Varghese N."/>
            <person name="Submissions S."/>
        </authorList>
    </citation>
    <scope>NUCLEOTIDE SEQUENCE [LARGE SCALE GENOMIC DNA]</scope>
    <source>
        <strain evidence="2">SUR2</strain>
    </source>
</reference>
<gene>
    <name evidence="1" type="ORF">SAMN05216324_10940</name>
</gene>
<name>A0A1K2IU69_9FLAO</name>
<dbReference type="AlphaFoldDB" id="A0A1K2IU69"/>
<dbReference type="STRING" id="1612149.SAMN05216324_10940"/>
<sequence length="202" mass="23655">MGTRNLTVVVHNKEAKIASYGQFDGYPDSLGLKLIKFYSNPENTKNLKEILPKVRLWNDKDQKLQDEFLESIGCTNGILNEKQKEAFKKRYPFRYRERYGKLTEGQILEVLLEFAHLDELTTIDAYDFASDSLFCEWAYVIDYDKNTFEVYKGLNTSGISEEDRFYSLYDGENDYYPVKIIATFPLNNLPDENEFLLQCLKQ</sequence>
<accession>A0A1K2IU69</accession>
<organism evidence="1 2">
    <name type="scientific">Chryseobacterium limigenitum</name>
    <dbReference type="NCBI Taxonomy" id="1612149"/>
    <lineage>
        <taxon>Bacteria</taxon>
        <taxon>Pseudomonadati</taxon>
        <taxon>Bacteroidota</taxon>
        <taxon>Flavobacteriia</taxon>
        <taxon>Flavobacteriales</taxon>
        <taxon>Weeksellaceae</taxon>
        <taxon>Chryseobacterium group</taxon>
        <taxon>Chryseobacterium</taxon>
    </lineage>
</organism>
<keyword evidence="2" id="KW-1185">Reference proteome</keyword>
<protein>
    <submittedName>
        <fullName evidence="1">Uncharacterized protein</fullName>
    </submittedName>
</protein>